<dbReference type="PANTHER" id="PTHR23517">
    <property type="entry name" value="RESISTANCE PROTEIN MDTM, PUTATIVE-RELATED-RELATED"/>
    <property type="match status" value="1"/>
</dbReference>
<keyword evidence="6 7" id="KW-0472">Membrane</keyword>
<keyword evidence="10" id="KW-1185">Reference proteome</keyword>
<organism evidence="9 10">
    <name type="scientific">Prauserella flavalba</name>
    <dbReference type="NCBI Taxonomy" id="1477506"/>
    <lineage>
        <taxon>Bacteria</taxon>
        <taxon>Bacillati</taxon>
        <taxon>Actinomycetota</taxon>
        <taxon>Actinomycetes</taxon>
        <taxon>Pseudonocardiales</taxon>
        <taxon>Pseudonocardiaceae</taxon>
        <taxon>Prauserella</taxon>
    </lineage>
</organism>
<dbReference type="InterPro" id="IPR001958">
    <property type="entry name" value="Tet-R_TetA/multi-R_MdtG-like"/>
</dbReference>
<comment type="subcellular location">
    <subcellularLocation>
        <location evidence="1">Cell membrane</location>
        <topology evidence="1">Multi-pass membrane protein</topology>
    </subcellularLocation>
</comment>
<evidence type="ECO:0000256" key="1">
    <source>
        <dbReference type="ARBA" id="ARBA00004651"/>
    </source>
</evidence>
<feature type="transmembrane region" description="Helical" evidence="7">
    <location>
        <begin position="244"/>
        <end position="263"/>
    </location>
</feature>
<evidence type="ECO:0000256" key="6">
    <source>
        <dbReference type="ARBA" id="ARBA00023136"/>
    </source>
</evidence>
<evidence type="ECO:0000313" key="9">
    <source>
        <dbReference type="EMBL" id="PXY36466.1"/>
    </source>
</evidence>
<feature type="transmembrane region" description="Helical" evidence="7">
    <location>
        <begin position="19"/>
        <end position="40"/>
    </location>
</feature>
<evidence type="ECO:0000256" key="3">
    <source>
        <dbReference type="ARBA" id="ARBA00022475"/>
    </source>
</evidence>
<name>A0A318LPH6_9PSEU</name>
<dbReference type="PRINTS" id="PR01035">
    <property type="entry name" value="TCRTETA"/>
</dbReference>
<feature type="transmembrane region" description="Helical" evidence="7">
    <location>
        <begin position="356"/>
        <end position="387"/>
    </location>
</feature>
<reference evidence="9 10" key="1">
    <citation type="submission" date="2016-07" db="EMBL/GenBank/DDBJ databases">
        <title>Draft genome sequence of Prauserella sp. YIM 121212, isolated from alkaline soil.</title>
        <authorList>
            <person name="Ruckert C."/>
            <person name="Albersmeier A."/>
            <person name="Jiang C.-L."/>
            <person name="Jiang Y."/>
            <person name="Kalinowski J."/>
            <person name="Schneider O."/>
            <person name="Winkler A."/>
            <person name="Zotchev S.B."/>
        </authorList>
    </citation>
    <scope>NUCLEOTIDE SEQUENCE [LARGE SCALE GENOMIC DNA]</scope>
    <source>
        <strain evidence="9 10">YIM 121212</strain>
    </source>
</reference>
<dbReference type="GO" id="GO:0005886">
    <property type="term" value="C:plasma membrane"/>
    <property type="evidence" value="ECO:0007669"/>
    <property type="project" value="UniProtKB-SubCell"/>
</dbReference>
<dbReference type="InterPro" id="IPR036259">
    <property type="entry name" value="MFS_trans_sf"/>
</dbReference>
<dbReference type="InterPro" id="IPR020846">
    <property type="entry name" value="MFS_dom"/>
</dbReference>
<gene>
    <name evidence="9" type="ORF">BA062_13815</name>
</gene>
<dbReference type="SUPFAM" id="SSF103473">
    <property type="entry name" value="MFS general substrate transporter"/>
    <property type="match status" value="1"/>
</dbReference>
<comment type="caution">
    <text evidence="9">The sequence shown here is derived from an EMBL/GenBank/DDBJ whole genome shotgun (WGS) entry which is preliminary data.</text>
</comment>
<accession>A0A318LPH6</accession>
<keyword evidence="3" id="KW-1003">Cell membrane</keyword>
<feature type="transmembrane region" description="Helical" evidence="7">
    <location>
        <begin position="284"/>
        <end position="312"/>
    </location>
</feature>
<feature type="transmembrane region" description="Helical" evidence="7">
    <location>
        <begin position="149"/>
        <end position="170"/>
    </location>
</feature>
<dbReference type="InterPro" id="IPR050171">
    <property type="entry name" value="MFS_Transporters"/>
</dbReference>
<sequence>MSGEPPATTTAAPGRLFPLYAAGFVTAFGAHSIAASLGGYAEAEHASLLTLGVLLAVYDGAEVLLKPVFGSLADRIGPRPVLLGGLLAFAAASAAFVVAGNPALVGVARFGQGAAAAAFSPAAGALVARLTPRTRHGRAFGGYGAWKGLGYTLGPVLGGVLITAGGYPLLFGTLGVLAFTVAAWAAVAIPAVPPLPRTRQTVLDLARRLAAGNFLRPTAALAGATAALAVGVGFLPVAGSGLGLGPLVTGALVSLLAATAALVQPWAGRARDAAHVRDRAGMAAGLGLAAVGMAATTVLPGVAGLVVAALAIGAGTGLATPIGFAHLAATTPPERLGQTLGAAEVGRELGDAGGPLLVGALAAATTLGLGLLGLAGLLTVLGLLAVLTGRKGR</sequence>
<dbReference type="PROSITE" id="PS50850">
    <property type="entry name" value="MFS"/>
    <property type="match status" value="1"/>
</dbReference>
<feature type="transmembrane region" description="Helical" evidence="7">
    <location>
        <begin position="46"/>
        <end position="69"/>
    </location>
</feature>
<feature type="domain" description="Major facilitator superfamily (MFS) profile" evidence="8">
    <location>
        <begin position="15"/>
        <end position="393"/>
    </location>
</feature>
<dbReference type="GO" id="GO:0022857">
    <property type="term" value="F:transmembrane transporter activity"/>
    <property type="evidence" value="ECO:0007669"/>
    <property type="project" value="InterPro"/>
</dbReference>
<dbReference type="Gene3D" id="1.20.1250.20">
    <property type="entry name" value="MFS general substrate transporter like domains"/>
    <property type="match status" value="1"/>
</dbReference>
<keyword evidence="5 7" id="KW-1133">Transmembrane helix</keyword>
<feature type="transmembrane region" description="Helical" evidence="7">
    <location>
        <begin position="81"/>
        <end position="104"/>
    </location>
</feature>
<feature type="transmembrane region" description="Helical" evidence="7">
    <location>
        <begin position="110"/>
        <end position="128"/>
    </location>
</feature>
<evidence type="ECO:0000256" key="4">
    <source>
        <dbReference type="ARBA" id="ARBA00022692"/>
    </source>
</evidence>
<dbReference type="PANTHER" id="PTHR23517:SF3">
    <property type="entry name" value="INTEGRAL MEMBRANE TRANSPORT PROTEIN"/>
    <property type="match status" value="1"/>
</dbReference>
<evidence type="ECO:0000256" key="2">
    <source>
        <dbReference type="ARBA" id="ARBA00022448"/>
    </source>
</evidence>
<dbReference type="AlphaFoldDB" id="A0A318LPH6"/>
<dbReference type="OrthoDB" id="9814303at2"/>
<evidence type="ECO:0000256" key="7">
    <source>
        <dbReference type="SAM" id="Phobius"/>
    </source>
</evidence>
<dbReference type="EMBL" id="MASU01000005">
    <property type="protein sequence ID" value="PXY36466.1"/>
    <property type="molecule type" value="Genomic_DNA"/>
</dbReference>
<keyword evidence="2" id="KW-0813">Transport</keyword>
<proteinExistence type="predicted"/>
<dbReference type="InterPro" id="IPR011701">
    <property type="entry name" value="MFS"/>
</dbReference>
<keyword evidence="4 7" id="KW-0812">Transmembrane</keyword>
<dbReference type="Pfam" id="PF07690">
    <property type="entry name" value="MFS_1"/>
    <property type="match status" value="1"/>
</dbReference>
<feature type="transmembrane region" description="Helical" evidence="7">
    <location>
        <begin position="176"/>
        <end position="193"/>
    </location>
</feature>
<feature type="transmembrane region" description="Helical" evidence="7">
    <location>
        <begin position="214"/>
        <end position="238"/>
    </location>
</feature>
<protein>
    <submittedName>
        <fullName evidence="9">MFS transporter</fullName>
    </submittedName>
</protein>
<dbReference type="RefSeq" id="WP_110336479.1">
    <property type="nucleotide sequence ID" value="NZ_MASU01000005.1"/>
</dbReference>
<evidence type="ECO:0000256" key="5">
    <source>
        <dbReference type="ARBA" id="ARBA00022989"/>
    </source>
</evidence>
<dbReference type="Proteomes" id="UP000247892">
    <property type="component" value="Unassembled WGS sequence"/>
</dbReference>
<evidence type="ECO:0000313" key="10">
    <source>
        <dbReference type="Proteomes" id="UP000247892"/>
    </source>
</evidence>
<evidence type="ECO:0000259" key="8">
    <source>
        <dbReference type="PROSITE" id="PS50850"/>
    </source>
</evidence>